<keyword evidence="2" id="KW-1185">Reference proteome</keyword>
<proteinExistence type="predicted"/>
<dbReference type="EMBL" id="CP126656">
    <property type="protein sequence ID" value="WJZ94514.1"/>
    <property type="molecule type" value="Genomic_DNA"/>
</dbReference>
<gene>
    <name evidence="1" type="ORF">VitviT2T_013361</name>
</gene>
<accession>A0ABY9CHK7</accession>
<organism evidence="1 2">
    <name type="scientific">Vitis vinifera</name>
    <name type="common">Grape</name>
    <dbReference type="NCBI Taxonomy" id="29760"/>
    <lineage>
        <taxon>Eukaryota</taxon>
        <taxon>Viridiplantae</taxon>
        <taxon>Streptophyta</taxon>
        <taxon>Embryophyta</taxon>
        <taxon>Tracheophyta</taxon>
        <taxon>Spermatophyta</taxon>
        <taxon>Magnoliopsida</taxon>
        <taxon>eudicotyledons</taxon>
        <taxon>Gunneridae</taxon>
        <taxon>Pentapetalae</taxon>
        <taxon>rosids</taxon>
        <taxon>Vitales</taxon>
        <taxon>Vitaceae</taxon>
        <taxon>Viteae</taxon>
        <taxon>Vitis</taxon>
    </lineage>
</organism>
<sequence length="113" mass="12528">MAITLATIKFVYKKSQESTKILFYLLQEAAVDIVQKMEPKEASNVFADGMRQVVTVKEMEQLEQMAEKEQLEKLAECNETAPAIGGPCQCSCFPTNLESPDQAGPREPLSAPF</sequence>
<dbReference type="PANTHER" id="PTHR34808:SF5">
    <property type="entry name" value="SMP DOMAIN-CONTAINING PROTEIN"/>
    <property type="match status" value="1"/>
</dbReference>
<protein>
    <submittedName>
        <fullName evidence="1">Uncharacterized protein</fullName>
    </submittedName>
</protein>
<evidence type="ECO:0000313" key="2">
    <source>
        <dbReference type="Proteomes" id="UP001227230"/>
    </source>
</evidence>
<evidence type="ECO:0000313" key="1">
    <source>
        <dbReference type="EMBL" id="WJZ94514.1"/>
    </source>
</evidence>
<dbReference type="PANTHER" id="PTHR34808">
    <property type="entry name" value="EXPRESSED PROTEIN"/>
    <property type="match status" value="1"/>
</dbReference>
<name>A0ABY9CHK7_VITVI</name>
<reference evidence="1 2" key="1">
    <citation type="journal article" date="2023" name="Hortic Res">
        <title>The complete reference genome for grapevine (Vitis vinifera L.) genetics and breeding.</title>
        <authorList>
            <person name="Shi X."/>
            <person name="Cao S."/>
            <person name="Wang X."/>
            <person name="Huang S."/>
            <person name="Wang Y."/>
            <person name="Liu Z."/>
            <person name="Liu W."/>
            <person name="Leng X."/>
            <person name="Peng Y."/>
            <person name="Wang N."/>
            <person name="Wang Y."/>
            <person name="Ma Z."/>
            <person name="Xu X."/>
            <person name="Zhang F."/>
            <person name="Xue H."/>
            <person name="Zhong H."/>
            <person name="Wang Y."/>
            <person name="Zhang K."/>
            <person name="Velt A."/>
            <person name="Avia K."/>
            <person name="Holtgrawe D."/>
            <person name="Grimplet J."/>
            <person name="Matus J.T."/>
            <person name="Ware D."/>
            <person name="Wu X."/>
            <person name="Wang H."/>
            <person name="Liu C."/>
            <person name="Fang Y."/>
            <person name="Rustenholz C."/>
            <person name="Cheng Z."/>
            <person name="Xiao H."/>
            <person name="Zhou Y."/>
        </authorList>
    </citation>
    <scope>NUCLEOTIDE SEQUENCE [LARGE SCALE GENOMIC DNA]</scope>
    <source>
        <strain evidence="2">cv. Pinot noir / PN40024</strain>
        <tissue evidence="1">Leaf</tissue>
    </source>
</reference>
<dbReference type="Proteomes" id="UP001227230">
    <property type="component" value="Chromosome 9"/>
</dbReference>